<dbReference type="Proteomes" id="UP000054007">
    <property type="component" value="Unassembled WGS sequence"/>
</dbReference>
<evidence type="ECO:0000313" key="2">
    <source>
        <dbReference type="EMBL" id="KIY67965.1"/>
    </source>
</evidence>
<gene>
    <name evidence="2" type="ORF">CYLTODRAFT_422088</name>
</gene>
<feature type="region of interest" description="Disordered" evidence="1">
    <location>
        <begin position="41"/>
        <end position="63"/>
    </location>
</feature>
<dbReference type="AlphaFoldDB" id="A0A0D7BCI3"/>
<reference evidence="2 3" key="1">
    <citation type="journal article" date="2015" name="Fungal Genet. Biol.">
        <title>Evolution of novel wood decay mechanisms in Agaricales revealed by the genome sequences of Fistulina hepatica and Cylindrobasidium torrendii.</title>
        <authorList>
            <person name="Floudas D."/>
            <person name="Held B.W."/>
            <person name="Riley R."/>
            <person name="Nagy L.G."/>
            <person name="Koehler G."/>
            <person name="Ransdell A.S."/>
            <person name="Younus H."/>
            <person name="Chow J."/>
            <person name="Chiniquy J."/>
            <person name="Lipzen A."/>
            <person name="Tritt A."/>
            <person name="Sun H."/>
            <person name="Haridas S."/>
            <person name="LaButti K."/>
            <person name="Ohm R.A."/>
            <person name="Kues U."/>
            <person name="Blanchette R.A."/>
            <person name="Grigoriev I.V."/>
            <person name="Minto R.E."/>
            <person name="Hibbett D.S."/>
        </authorList>
    </citation>
    <scope>NUCLEOTIDE SEQUENCE [LARGE SCALE GENOMIC DNA]</scope>
    <source>
        <strain evidence="2 3">FP15055 ss-10</strain>
    </source>
</reference>
<evidence type="ECO:0000256" key="1">
    <source>
        <dbReference type="SAM" id="MobiDB-lite"/>
    </source>
</evidence>
<organism evidence="2 3">
    <name type="scientific">Cylindrobasidium torrendii FP15055 ss-10</name>
    <dbReference type="NCBI Taxonomy" id="1314674"/>
    <lineage>
        <taxon>Eukaryota</taxon>
        <taxon>Fungi</taxon>
        <taxon>Dikarya</taxon>
        <taxon>Basidiomycota</taxon>
        <taxon>Agaricomycotina</taxon>
        <taxon>Agaricomycetes</taxon>
        <taxon>Agaricomycetidae</taxon>
        <taxon>Agaricales</taxon>
        <taxon>Marasmiineae</taxon>
        <taxon>Physalacriaceae</taxon>
        <taxon>Cylindrobasidium</taxon>
    </lineage>
</organism>
<name>A0A0D7BCI3_9AGAR</name>
<dbReference type="EMBL" id="KN880513">
    <property type="protein sequence ID" value="KIY67965.1"/>
    <property type="molecule type" value="Genomic_DNA"/>
</dbReference>
<evidence type="ECO:0000313" key="3">
    <source>
        <dbReference type="Proteomes" id="UP000054007"/>
    </source>
</evidence>
<sequence length="88" mass="9639">MSPSSPYGTLSASTTNPFALFASAQSPRETHAMYNEFGQLVRARPQRTSTTSSSGESSDEDVKHTKFSVAKIFSLGRRPVHRSKSVLF</sequence>
<protein>
    <submittedName>
        <fullName evidence="2">Uncharacterized protein</fullName>
    </submittedName>
</protein>
<keyword evidence="3" id="KW-1185">Reference proteome</keyword>
<accession>A0A0D7BCI3</accession>
<dbReference type="OrthoDB" id="3152032at2759"/>
<proteinExistence type="predicted"/>